<feature type="domain" description="Rhodopsin" evidence="8">
    <location>
        <begin position="37"/>
        <end position="272"/>
    </location>
</feature>
<dbReference type="Proteomes" id="UP000801428">
    <property type="component" value="Unassembled WGS sequence"/>
</dbReference>
<keyword evidence="4 7" id="KW-0472">Membrane</keyword>
<feature type="transmembrane region" description="Helical" evidence="7">
    <location>
        <begin position="247"/>
        <end position="271"/>
    </location>
</feature>
<evidence type="ECO:0000256" key="7">
    <source>
        <dbReference type="SAM" id="Phobius"/>
    </source>
</evidence>
<accession>A0A9P4T733</accession>
<dbReference type="GO" id="GO:0016020">
    <property type="term" value="C:membrane"/>
    <property type="evidence" value="ECO:0007669"/>
    <property type="project" value="UniProtKB-SubCell"/>
</dbReference>
<organism evidence="9 10">
    <name type="scientific">Curvularia kusanoi</name>
    <name type="common">Cochliobolus kusanoi</name>
    <dbReference type="NCBI Taxonomy" id="90978"/>
    <lineage>
        <taxon>Eukaryota</taxon>
        <taxon>Fungi</taxon>
        <taxon>Dikarya</taxon>
        <taxon>Ascomycota</taxon>
        <taxon>Pezizomycotina</taxon>
        <taxon>Dothideomycetes</taxon>
        <taxon>Pleosporomycetidae</taxon>
        <taxon>Pleosporales</taxon>
        <taxon>Pleosporineae</taxon>
        <taxon>Pleosporaceae</taxon>
        <taxon>Curvularia</taxon>
    </lineage>
</organism>
<keyword evidence="2 7" id="KW-0812">Transmembrane</keyword>
<dbReference type="OrthoDB" id="3934549at2759"/>
<evidence type="ECO:0000256" key="4">
    <source>
        <dbReference type="ARBA" id="ARBA00023136"/>
    </source>
</evidence>
<dbReference type="EMBL" id="SWKU01000025">
    <property type="protein sequence ID" value="KAF2996808.1"/>
    <property type="molecule type" value="Genomic_DNA"/>
</dbReference>
<evidence type="ECO:0000313" key="10">
    <source>
        <dbReference type="Proteomes" id="UP000801428"/>
    </source>
</evidence>
<dbReference type="InterPro" id="IPR052337">
    <property type="entry name" value="SAT4-like"/>
</dbReference>
<comment type="caution">
    <text evidence="9">The sequence shown here is derived from an EMBL/GenBank/DDBJ whole genome shotgun (WGS) entry which is preliminary data.</text>
</comment>
<evidence type="ECO:0000256" key="1">
    <source>
        <dbReference type="ARBA" id="ARBA00004141"/>
    </source>
</evidence>
<dbReference type="Pfam" id="PF20684">
    <property type="entry name" value="Fung_rhodopsin"/>
    <property type="match status" value="1"/>
</dbReference>
<comment type="subcellular location">
    <subcellularLocation>
        <location evidence="1">Membrane</location>
        <topology evidence="1">Multi-pass membrane protein</topology>
    </subcellularLocation>
</comment>
<sequence>MSSIDTWVSNPAENNGPLMSVVTWSLLSVAGVFLAFRLWIRQSQGKFWLDDCALTVSWILLLIQVSINQDSINRGYGKHTLDLDLRNFDILMYNGAAELTIYTIAICLSKISFGLTLLRLTDGWYRLAVYFAIATLAIFATPATIIPWVQCTPLSKTFVDFIPGHCINKQPSIIYGQFQAVWSALMDVMLAILPWRILWGLQMRTAEKIGVCVAMSLGIFAGVTSIIRSTYIQKLTAQDVSYESYNAIIWAVAECSMAIVATSIPVLRVVFKQAINSAITGYTSGNKSTRSRTNTSNAGTLQNRVSTLQFSKKTPDISVNGDSTKEGFGSESRHYVELDDMAGDDQGRVTSSSTDARPDSFERQTPNYQV</sequence>
<evidence type="ECO:0000256" key="6">
    <source>
        <dbReference type="SAM" id="MobiDB-lite"/>
    </source>
</evidence>
<evidence type="ECO:0000256" key="3">
    <source>
        <dbReference type="ARBA" id="ARBA00022989"/>
    </source>
</evidence>
<keyword evidence="3 7" id="KW-1133">Transmembrane helix</keyword>
<feature type="transmembrane region" description="Helical" evidence="7">
    <location>
        <begin position="127"/>
        <end position="149"/>
    </location>
</feature>
<dbReference type="InterPro" id="IPR049326">
    <property type="entry name" value="Rhodopsin_dom_fungi"/>
</dbReference>
<dbReference type="PANTHER" id="PTHR33048">
    <property type="entry name" value="PTH11-LIKE INTEGRAL MEMBRANE PROTEIN (AFU_ORTHOLOGUE AFUA_5G11245)"/>
    <property type="match status" value="1"/>
</dbReference>
<evidence type="ECO:0000259" key="8">
    <source>
        <dbReference type="Pfam" id="PF20684"/>
    </source>
</evidence>
<dbReference type="PANTHER" id="PTHR33048:SF42">
    <property type="entry name" value="INTEGRAL MEMBRANE PROTEIN"/>
    <property type="match status" value="1"/>
</dbReference>
<evidence type="ECO:0000256" key="2">
    <source>
        <dbReference type="ARBA" id="ARBA00022692"/>
    </source>
</evidence>
<feature type="region of interest" description="Disordered" evidence="6">
    <location>
        <begin position="314"/>
        <end position="370"/>
    </location>
</feature>
<dbReference type="AlphaFoldDB" id="A0A9P4T733"/>
<proteinExistence type="inferred from homology"/>
<evidence type="ECO:0000256" key="5">
    <source>
        <dbReference type="ARBA" id="ARBA00038359"/>
    </source>
</evidence>
<evidence type="ECO:0000313" key="9">
    <source>
        <dbReference type="EMBL" id="KAF2996808.1"/>
    </source>
</evidence>
<feature type="transmembrane region" description="Helical" evidence="7">
    <location>
        <begin position="20"/>
        <end position="40"/>
    </location>
</feature>
<comment type="similarity">
    <text evidence="5">Belongs to the SAT4 family.</text>
</comment>
<feature type="transmembrane region" description="Helical" evidence="7">
    <location>
        <begin position="99"/>
        <end position="120"/>
    </location>
</feature>
<gene>
    <name evidence="9" type="ORF">E8E13_001694</name>
</gene>
<reference evidence="9" key="1">
    <citation type="submission" date="2019-04" db="EMBL/GenBank/DDBJ databases">
        <title>Sequencing of skin fungus with MAO and IRED activity.</title>
        <authorList>
            <person name="Marsaioli A.J."/>
            <person name="Bonatto J.M.C."/>
            <person name="Reis Junior O."/>
        </authorList>
    </citation>
    <scope>NUCLEOTIDE SEQUENCE</scope>
    <source>
        <strain evidence="9">30M1</strain>
    </source>
</reference>
<protein>
    <recommendedName>
        <fullName evidence="8">Rhodopsin domain-containing protein</fullName>
    </recommendedName>
</protein>
<name>A0A9P4T733_CURKU</name>
<feature type="transmembrane region" description="Helical" evidence="7">
    <location>
        <begin position="180"/>
        <end position="197"/>
    </location>
</feature>
<keyword evidence="10" id="KW-1185">Reference proteome</keyword>
<feature type="transmembrane region" description="Helical" evidence="7">
    <location>
        <begin position="209"/>
        <end position="227"/>
    </location>
</feature>